<sequence>MWERDRRGRARQIRGLPDAAQAAMNRRRETQAKAAATRQRAAAAANAPRIERAVDSLIIIRGDYVAPEHPMWREALPNALLPCPLVELRPMLLDAHHAMDPHRQRQWLHALETMCLVLRYCGSVDRGTPPGERGIPLPLDRPPAPAHVPDLAPMDPDDDAALEGL</sequence>
<reference evidence="2" key="1">
    <citation type="journal article" date="2021" name="Front. Microbiol.">
        <title>Comprehensive Comparative Genomics and Phenotyping of Methylobacterium Species.</title>
        <authorList>
            <person name="Alessa O."/>
            <person name="Ogura Y."/>
            <person name="Fujitani Y."/>
            <person name="Takami H."/>
            <person name="Hayashi T."/>
            <person name="Sahin N."/>
            <person name="Tani A."/>
        </authorList>
    </citation>
    <scope>NUCLEOTIDE SEQUENCE</scope>
    <source>
        <strain evidence="2">NBRC 15686</strain>
    </source>
</reference>
<name>A0ABQ4UA61_9HYPH</name>
<protein>
    <submittedName>
        <fullName evidence="2">Uncharacterized protein</fullName>
    </submittedName>
</protein>
<dbReference type="Proteomes" id="UP001055039">
    <property type="component" value="Unassembled WGS sequence"/>
</dbReference>
<organism evidence="2 3">
    <name type="scientific">Methylorubrum aminovorans</name>
    <dbReference type="NCBI Taxonomy" id="269069"/>
    <lineage>
        <taxon>Bacteria</taxon>
        <taxon>Pseudomonadati</taxon>
        <taxon>Pseudomonadota</taxon>
        <taxon>Alphaproteobacteria</taxon>
        <taxon>Hyphomicrobiales</taxon>
        <taxon>Methylobacteriaceae</taxon>
        <taxon>Methylorubrum</taxon>
    </lineage>
</organism>
<proteinExistence type="predicted"/>
<keyword evidence="3" id="KW-1185">Reference proteome</keyword>
<feature type="compositionally biased region" description="Acidic residues" evidence="1">
    <location>
        <begin position="155"/>
        <end position="165"/>
    </location>
</feature>
<evidence type="ECO:0000313" key="3">
    <source>
        <dbReference type="Proteomes" id="UP001055039"/>
    </source>
</evidence>
<feature type="region of interest" description="Disordered" evidence="1">
    <location>
        <begin position="129"/>
        <end position="165"/>
    </location>
</feature>
<dbReference type="EMBL" id="BPRC01000003">
    <property type="protein sequence ID" value="GJE64141.1"/>
    <property type="molecule type" value="Genomic_DNA"/>
</dbReference>
<evidence type="ECO:0000313" key="2">
    <source>
        <dbReference type="EMBL" id="GJE64141.1"/>
    </source>
</evidence>
<evidence type="ECO:0000256" key="1">
    <source>
        <dbReference type="SAM" id="MobiDB-lite"/>
    </source>
</evidence>
<reference evidence="2" key="2">
    <citation type="submission" date="2021-08" db="EMBL/GenBank/DDBJ databases">
        <authorList>
            <person name="Tani A."/>
            <person name="Ola A."/>
            <person name="Ogura Y."/>
            <person name="Katsura K."/>
            <person name="Hayashi T."/>
        </authorList>
    </citation>
    <scope>NUCLEOTIDE SEQUENCE</scope>
    <source>
        <strain evidence="2">NBRC 15686</strain>
    </source>
</reference>
<dbReference type="RefSeq" id="WP_238223402.1">
    <property type="nucleotide sequence ID" value="NZ_BAAADH010000106.1"/>
</dbReference>
<comment type="caution">
    <text evidence="2">The sequence shown here is derived from an EMBL/GenBank/DDBJ whole genome shotgun (WGS) entry which is preliminary data.</text>
</comment>
<accession>A0ABQ4UA61</accession>
<gene>
    <name evidence="2" type="ORF">LNAOJCKE_1341</name>
</gene>